<dbReference type="AlphaFoldDB" id="I3X1L3"/>
<proteinExistence type="predicted"/>
<dbReference type="PANTHER" id="PTHR43420:SF44">
    <property type="entry name" value="ACETYLTRANSFERASE YPEA"/>
    <property type="match status" value="1"/>
</dbReference>
<dbReference type="PROSITE" id="PS51186">
    <property type="entry name" value="GNAT"/>
    <property type="match status" value="1"/>
</dbReference>
<evidence type="ECO:0000313" key="4">
    <source>
        <dbReference type="EMBL" id="AFL49769.1"/>
    </source>
</evidence>
<dbReference type="InterPro" id="IPR016181">
    <property type="entry name" value="Acyl_CoA_acyltransferase"/>
</dbReference>
<keyword evidence="1 4" id="KW-0808">Transferase</keyword>
<dbReference type="eggNOG" id="COG0456">
    <property type="taxonomic scope" value="Bacteria"/>
</dbReference>
<dbReference type="HOGENOM" id="CLU_013985_21_1_5"/>
<feature type="domain" description="N-acetyltransferase" evidence="3">
    <location>
        <begin position="7"/>
        <end position="152"/>
    </location>
</feature>
<dbReference type="Gene3D" id="3.40.630.30">
    <property type="match status" value="1"/>
</dbReference>
<evidence type="ECO:0000313" key="5">
    <source>
        <dbReference type="Proteomes" id="UP000006180"/>
    </source>
</evidence>
<dbReference type="PATRIC" id="fig|1185652.3.peg.1223"/>
<evidence type="ECO:0000259" key="3">
    <source>
        <dbReference type="PROSITE" id="PS51186"/>
    </source>
</evidence>
<dbReference type="SUPFAM" id="SSF55729">
    <property type="entry name" value="Acyl-CoA N-acyltransferases (Nat)"/>
    <property type="match status" value="1"/>
</dbReference>
<dbReference type="InterPro" id="IPR050680">
    <property type="entry name" value="YpeA/RimI_acetyltransf"/>
</dbReference>
<dbReference type="PANTHER" id="PTHR43420">
    <property type="entry name" value="ACETYLTRANSFERASE"/>
    <property type="match status" value="1"/>
</dbReference>
<dbReference type="CDD" id="cd04301">
    <property type="entry name" value="NAT_SF"/>
    <property type="match status" value="1"/>
</dbReference>
<protein>
    <submittedName>
        <fullName evidence="4">Putative acetyltransferase</fullName>
    </submittedName>
</protein>
<organism evidence="4 5">
    <name type="scientific">Sinorhizobium fredii (strain USDA 257)</name>
    <dbReference type="NCBI Taxonomy" id="1185652"/>
    <lineage>
        <taxon>Bacteria</taxon>
        <taxon>Pseudomonadati</taxon>
        <taxon>Pseudomonadota</taxon>
        <taxon>Alphaproteobacteria</taxon>
        <taxon>Hyphomicrobiales</taxon>
        <taxon>Rhizobiaceae</taxon>
        <taxon>Sinorhizobium/Ensifer group</taxon>
        <taxon>Sinorhizobium</taxon>
    </lineage>
</organism>
<dbReference type="Pfam" id="PF13508">
    <property type="entry name" value="Acetyltransf_7"/>
    <property type="match status" value="1"/>
</dbReference>
<dbReference type="KEGG" id="sfd:USDA257_c11780"/>
<dbReference type="STRING" id="1185652.USDA257_c11780"/>
<keyword evidence="2" id="KW-0012">Acyltransferase</keyword>
<sequence>MNADISRPVRLGREFADEAARVLRVSFDERLPSLAGLHTPEEDSWFFRNRVFQDCSVWGIFGGDGLVGIVAFRPGWIDQLYVLPAHQGRGLGASLLRVARTGACELSLWTFQRNWGARRFYENHGFVAVEETDGSRNEEREPDVLYRWRPCENAFLGGT</sequence>
<dbReference type="EMBL" id="CP003563">
    <property type="protein sequence ID" value="AFL49769.1"/>
    <property type="molecule type" value="Genomic_DNA"/>
</dbReference>
<evidence type="ECO:0000256" key="2">
    <source>
        <dbReference type="ARBA" id="ARBA00023315"/>
    </source>
</evidence>
<evidence type="ECO:0000256" key="1">
    <source>
        <dbReference type="ARBA" id="ARBA00022679"/>
    </source>
</evidence>
<dbReference type="GO" id="GO:0016747">
    <property type="term" value="F:acyltransferase activity, transferring groups other than amino-acyl groups"/>
    <property type="evidence" value="ECO:0007669"/>
    <property type="project" value="InterPro"/>
</dbReference>
<dbReference type="Proteomes" id="UP000006180">
    <property type="component" value="Chromosome"/>
</dbReference>
<gene>
    <name evidence="4" type="ORF">USDA257_c11780</name>
</gene>
<accession>I3X1L3</accession>
<dbReference type="InterPro" id="IPR000182">
    <property type="entry name" value="GNAT_dom"/>
</dbReference>
<reference evidence="4 5" key="1">
    <citation type="journal article" date="2012" name="J. Bacteriol.">
        <title>Complete genome sequence of the broad-host-range strain Sinorhizobium fredii USDA257.</title>
        <authorList>
            <person name="Schuldes J."/>
            <person name="Rodriguez Orbegoso M."/>
            <person name="Schmeisser C."/>
            <person name="Krishnan H.B."/>
            <person name="Daniel R."/>
            <person name="Streit W.R."/>
        </authorList>
    </citation>
    <scope>NUCLEOTIDE SEQUENCE [LARGE SCALE GENOMIC DNA]</scope>
    <source>
        <strain evidence="4 5">USDA 257</strain>
    </source>
</reference>
<name>I3X1L3_SINF2</name>
<dbReference type="RefSeq" id="WP_014761953.1">
    <property type="nucleotide sequence ID" value="NC_018000.1"/>
</dbReference>